<dbReference type="InterPro" id="IPR017438">
    <property type="entry name" value="ATP-NAD_kinase_N"/>
</dbReference>
<dbReference type="Proteomes" id="UP001295684">
    <property type="component" value="Unassembled WGS sequence"/>
</dbReference>
<dbReference type="AlphaFoldDB" id="A0AAD1UII0"/>
<dbReference type="GO" id="GO:0016020">
    <property type="term" value="C:membrane"/>
    <property type="evidence" value="ECO:0007669"/>
    <property type="project" value="GOC"/>
</dbReference>
<evidence type="ECO:0000313" key="3">
    <source>
        <dbReference type="Proteomes" id="UP001295684"/>
    </source>
</evidence>
<dbReference type="Pfam" id="PF00781">
    <property type="entry name" value="DAGK_cat"/>
    <property type="match status" value="1"/>
</dbReference>
<comment type="caution">
    <text evidence="2">The sequence shown here is derived from an EMBL/GenBank/DDBJ whole genome shotgun (WGS) entry which is preliminary data.</text>
</comment>
<dbReference type="Gene3D" id="2.60.200.40">
    <property type="match status" value="1"/>
</dbReference>
<protein>
    <recommendedName>
        <fullName evidence="1">DAGKc domain-containing protein</fullName>
    </recommendedName>
</protein>
<dbReference type="EMBL" id="CAMPGE010006943">
    <property type="protein sequence ID" value="CAI2365861.1"/>
    <property type="molecule type" value="Genomic_DNA"/>
</dbReference>
<accession>A0AAD1UII0</accession>
<dbReference type="PANTHER" id="PTHR12358:SF111">
    <property type="entry name" value="CERAMIDE KINASE, ISOFORM A"/>
    <property type="match status" value="1"/>
</dbReference>
<dbReference type="SMART" id="SM00046">
    <property type="entry name" value="DAGKc"/>
    <property type="match status" value="1"/>
</dbReference>
<dbReference type="PANTHER" id="PTHR12358">
    <property type="entry name" value="SPHINGOSINE KINASE"/>
    <property type="match status" value="1"/>
</dbReference>
<evidence type="ECO:0000259" key="1">
    <source>
        <dbReference type="PROSITE" id="PS50146"/>
    </source>
</evidence>
<dbReference type="GO" id="GO:0006672">
    <property type="term" value="P:ceramide metabolic process"/>
    <property type="evidence" value="ECO:0007669"/>
    <property type="project" value="TreeGrafter"/>
</dbReference>
<dbReference type="InterPro" id="IPR050187">
    <property type="entry name" value="Lipid_Phosphate_FormReg"/>
</dbReference>
<feature type="domain" description="DAGKc" evidence="1">
    <location>
        <begin position="134"/>
        <end position="273"/>
    </location>
</feature>
<dbReference type="SUPFAM" id="SSF111331">
    <property type="entry name" value="NAD kinase/diacylglycerol kinase-like"/>
    <property type="match status" value="1"/>
</dbReference>
<proteinExistence type="predicted"/>
<reference evidence="2" key="1">
    <citation type="submission" date="2023-07" db="EMBL/GenBank/DDBJ databases">
        <authorList>
            <consortium name="AG Swart"/>
            <person name="Singh M."/>
            <person name="Singh A."/>
            <person name="Seah K."/>
            <person name="Emmerich C."/>
        </authorList>
    </citation>
    <scope>NUCLEOTIDE SEQUENCE</scope>
    <source>
        <strain evidence="2">DP1</strain>
    </source>
</reference>
<dbReference type="InterPro" id="IPR001206">
    <property type="entry name" value="Diacylglycerol_kinase_cat_dom"/>
</dbReference>
<keyword evidence="3" id="KW-1185">Reference proteome</keyword>
<dbReference type="Gene3D" id="3.40.50.10330">
    <property type="entry name" value="Probable inorganic polyphosphate/atp-NAD kinase, domain 1"/>
    <property type="match status" value="1"/>
</dbReference>
<gene>
    <name evidence="2" type="ORF">ECRASSUSDP1_LOCUS7138</name>
</gene>
<organism evidence="2 3">
    <name type="scientific">Euplotes crassus</name>
    <dbReference type="NCBI Taxonomy" id="5936"/>
    <lineage>
        <taxon>Eukaryota</taxon>
        <taxon>Sar</taxon>
        <taxon>Alveolata</taxon>
        <taxon>Ciliophora</taxon>
        <taxon>Intramacronucleata</taxon>
        <taxon>Spirotrichea</taxon>
        <taxon>Hypotrichia</taxon>
        <taxon>Euplotida</taxon>
        <taxon>Euplotidae</taxon>
        <taxon>Moneuplotes</taxon>
    </lineage>
</organism>
<dbReference type="PROSITE" id="PS50146">
    <property type="entry name" value="DAGK"/>
    <property type="match status" value="1"/>
</dbReference>
<evidence type="ECO:0000313" key="2">
    <source>
        <dbReference type="EMBL" id="CAI2365861.1"/>
    </source>
</evidence>
<sequence>MGNNSTIDIQNDELLACKLGSVKENDPTDGKEVDLYYQPGKAFFTMQIGEIALSKPTVAFKKCRKIIPCEQVYGVSTFEDFLLNDIGSTYRISILKKEENSDKFEILNFYFKREEDFVQAQLKLDEYNFADRDGVERNICVLVNPISGKKVSREYYFSILKPVLSFNSIKHSMFETQSATYIEEFITELDVNQTSFNEFVVIGGDGVFSQLLNALMKHSDSSKLIKFPIGIIPGGSTNSLCCALSGKNPYMASKNIANKSLLKGDIFRVNMNDSKKSIYSTALTYGLPSDLVIESENLRNIFGRYRYIATAVPKFIKPTKFPVYESEVFYKLEDDHQQQSSTDDAHIEGSDLRVCGISIPKIPDGDLRSDSTLFKFGNEWKKINIDEFLFHAIITHENRSSVGKDVNAPFARIDDGFMYLFGLKKCSRIEALTFLSRASKGTQVDYEKYFYQKATELRFKNPCGSYFCSDGEPYKSDDYTVKLLPGFVNLMGETVKE</sequence>
<name>A0AAD1UII0_EUPCR</name>
<dbReference type="GO" id="GO:0001729">
    <property type="term" value="F:ceramide kinase activity"/>
    <property type="evidence" value="ECO:0007669"/>
    <property type="project" value="TreeGrafter"/>
</dbReference>
<dbReference type="InterPro" id="IPR016064">
    <property type="entry name" value="NAD/diacylglycerol_kinase_sf"/>
</dbReference>